<evidence type="ECO:0000256" key="2">
    <source>
        <dbReference type="SAM" id="Phobius"/>
    </source>
</evidence>
<proteinExistence type="predicted"/>
<feature type="compositionally biased region" description="Polar residues" evidence="1">
    <location>
        <begin position="1"/>
        <end position="13"/>
    </location>
</feature>
<protein>
    <submittedName>
        <fullName evidence="3">Uncharacterized protein</fullName>
    </submittedName>
</protein>
<evidence type="ECO:0000256" key="1">
    <source>
        <dbReference type="SAM" id="MobiDB-lite"/>
    </source>
</evidence>
<evidence type="ECO:0000313" key="4">
    <source>
        <dbReference type="Proteomes" id="UP001516400"/>
    </source>
</evidence>
<comment type="caution">
    <text evidence="3">The sequence shown here is derived from an EMBL/GenBank/DDBJ whole genome shotgun (WGS) entry which is preliminary data.</text>
</comment>
<evidence type="ECO:0000313" key="3">
    <source>
        <dbReference type="EMBL" id="KAL3274823.1"/>
    </source>
</evidence>
<feature type="region of interest" description="Disordered" evidence="1">
    <location>
        <begin position="1"/>
        <end position="69"/>
    </location>
</feature>
<keyword evidence="4" id="KW-1185">Reference proteome</keyword>
<dbReference type="Proteomes" id="UP001516400">
    <property type="component" value="Unassembled WGS sequence"/>
</dbReference>
<keyword evidence="2" id="KW-0472">Membrane</keyword>
<gene>
    <name evidence="3" type="ORF">HHI36_019606</name>
</gene>
<reference evidence="3 4" key="1">
    <citation type="journal article" date="2021" name="BMC Biol.">
        <title>Horizontally acquired antibacterial genes associated with adaptive radiation of ladybird beetles.</title>
        <authorList>
            <person name="Li H.S."/>
            <person name="Tang X.F."/>
            <person name="Huang Y.H."/>
            <person name="Xu Z.Y."/>
            <person name="Chen M.L."/>
            <person name="Du X.Y."/>
            <person name="Qiu B.Y."/>
            <person name="Chen P.T."/>
            <person name="Zhang W."/>
            <person name="Slipinski A."/>
            <person name="Escalona H.E."/>
            <person name="Waterhouse R.M."/>
            <person name="Zwick A."/>
            <person name="Pang H."/>
        </authorList>
    </citation>
    <scope>NUCLEOTIDE SEQUENCE [LARGE SCALE GENOMIC DNA]</scope>
    <source>
        <strain evidence="3">SYSU2018</strain>
    </source>
</reference>
<accession>A0ABD2N7Z0</accession>
<dbReference type="AlphaFoldDB" id="A0ABD2N7Z0"/>
<name>A0ABD2N7Z0_9CUCU</name>
<feature type="transmembrane region" description="Helical" evidence="2">
    <location>
        <begin position="90"/>
        <end position="112"/>
    </location>
</feature>
<dbReference type="EMBL" id="JABFTP020000083">
    <property type="protein sequence ID" value="KAL3274823.1"/>
    <property type="molecule type" value="Genomic_DNA"/>
</dbReference>
<organism evidence="3 4">
    <name type="scientific">Cryptolaemus montrouzieri</name>
    <dbReference type="NCBI Taxonomy" id="559131"/>
    <lineage>
        <taxon>Eukaryota</taxon>
        <taxon>Metazoa</taxon>
        <taxon>Ecdysozoa</taxon>
        <taxon>Arthropoda</taxon>
        <taxon>Hexapoda</taxon>
        <taxon>Insecta</taxon>
        <taxon>Pterygota</taxon>
        <taxon>Neoptera</taxon>
        <taxon>Endopterygota</taxon>
        <taxon>Coleoptera</taxon>
        <taxon>Polyphaga</taxon>
        <taxon>Cucujiformia</taxon>
        <taxon>Coccinelloidea</taxon>
        <taxon>Coccinellidae</taxon>
        <taxon>Scymninae</taxon>
        <taxon>Scymnini</taxon>
        <taxon>Cryptolaemus</taxon>
    </lineage>
</organism>
<keyword evidence="2" id="KW-0812">Transmembrane</keyword>
<sequence>MKQHAKISTSTPVKDSLIEKENKKATKAAKTVRTSKPSIGKNAAPKAKGKQKKQVANKPNSSSQSDISLTKIYDDDEDDDLNKYLECGGVFIATIFGLALAMLTLIGEVIYYRNKRVKMEHTVLQAENSPDVKGTFKNNIKLIKPETITIGKEFKPLNFNINNADLIQPPPSLYPRARNRISHSNFKSFNNQ</sequence>
<keyword evidence="2" id="KW-1133">Transmembrane helix</keyword>